<reference evidence="2 3" key="1">
    <citation type="journal article" date="2019" name="Commun. Biol.">
        <title>The bagworm genome reveals a unique fibroin gene that provides high tensile strength.</title>
        <authorList>
            <person name="Kono N."/>
            <person name="Nakamura H."/>
            <person name="Ohtoshi R."/>
            <person name="Tomita M."/>
            <person name="Numata K."/>
            <person name="Arakawa K."/>
        </authorList>
    </citation>
    <scope>NUCLEOTIDE SEQUENCE [LARGE SCALE GENOMIC DNA]</scope>
</reference>
<dbReference type="AlphaFoldDB" id="A0A4C1Z5I7"/>
<feature type="compositionally biased region" description="Basic and acidic residues" evidence="1">
    <location>
        <begin position="17"/>
        <end position="31"/>
    </location>
</feature>
<proteinExistence type="predicted"/>
<evidence type="ECO:0000313" key="3">
    <source>
        <dbReference type="Proteomes" id="UP000299102"/>
    </source>
</evidence>
<feature type="region of interest" description="Disordered" evidence="1">
    <location>
        <begin position="17"/>
        <end position="102"/>
    </location>
</feature>
<dbReference type="Proteomes" id="UP000299102">
    <property type="component" value="Unassembled WGS sequence"/>
</dbReference>
<sequence length="102" mass="11265">MRCVDRGSLFVTTEIDSRADHGRKECERESGADNGGRGGHWEEIAGTPRGRRRRRGAGGRKRPTRSAQLPPSSILRMGRAKPLSSGQTSLARKTSMRSMRES</sequence>
<feature type="compositionally biased region" description="Basic residues" evidence="1">
    <location>
        <begin position="49"/>
        <end position="64"/>
    </location>
</feature>
<organism evidence="2 3">
    <name type="scientific">Eumeta variegata</name>
    <name type="common">Bagworm moth</name>
    <name type="synonym">Eumeta japonica</name>
    <dbReference type="NCBI Taxonomy" id="151549"/>
    <lineage>
        <taxon>Eukaryota</taxon>
        <taxon>Metazoa</taxon>
        <taxon>Ecdysozoa</taxon>
        <taxon>Arthropoda</taxon>
        <taxon>Hexapoda</taxon>
        <taxon>Insecta</taxon>
        <taxon>Pterygota</taxon>
        <taxon>Neoptera</taxon>
        <taxon>Endopterygota</taxon>
        <taxon>Lepidoptera</taxon>
        <taxon>Glossata</taxon>
        <taxon>Ditrysia</taxon>
        <taxon>Tineoidea</taxon>
        <taxon>Psychidae</taxon>
        <taxon>Oiketicinae</taxon>
        <taxon>Eumeta</taxon>
    </lineage>
</organism>
<comment type="caution">
    <text evidence="2">The sequence shown here is derived from an EMBL/GenBank/DDBJ whole genome shotgun (WGS) entry which is preliminary data.</text>
</comment>
<evidence type="ECO:0000256" key="1">
    <source>
        <dbReference type="SAM" id="MobiDB-lite"/>
    </source>
</evidence>
<evidence type="ECO:0000313" key="2">
    <source>
        <dbReference type="EMBL" id="GBP82930.1"/>
    </source>
</evidence>
<dbReference type="EMBL" id="BGZK01001594">
    <property type="protein sequence ID" value="GBP82930.1"/>
    <property type="molecule type" value="Genomic_DNA"/>
</dbReference>
<protein>
    <submittedName>
        <fullName evidence="2">Uncharacterized protein</fullName>
    </submittedName>
</protein>
<keyword evidence="3" id="KW-1185">Reference proteome</keyword>
<accession>A0A4C1Z5I7</accession>
<gene>
    <name evidence="2" type="ORF">EVAR_25563_1</name>
</gene>
<name>A0A4C1Z5I7_EUMVA</name>